<dbReference type="Pfam" id="PF13399">
    <property type="entry name" value="LytR_C"/>
    <property type="match status" value="1"/>
</dbReference>
<evidence type="ECO:0000259" key="4">
    <source>
        <dbReference type="Pfam" id="PF03816"/>
    </source>
</evidence>
<dbReference type="Pfam" id="PF03816">
    <property type="entry name" value="LytR_cpsA_psr"/>
    <property type="match status" value="1"/>
</dbReference>
<dbReference type="NCBIfam" id="TIGR00350">
    <property type="entry name" value="lytR_cpsA_psr"/>
    <property type="match status" value="1"/>
</dbReference>
<evidence type="ECO:0000256" key="3">
    <source>
        <dbReference type="SAM" id="Phobius"/>
    </source>
</evidence>
<sequence>MDNRPPRPGGNQGRPARPRVPSTRDAGPPPPGRRQPPPGGQPGGQPGRGAAPQPRRRPTDARWEPRPSERPRQPAPARPKPISPGRRNALTGGKTVLGLVSALVLAFTGYYWGVYADTTGGFTTADVIGEGGGGERPADGAVDILLVGMDSRTDAQGKPLPKEKLAELSAGQSDGELNTDTLILVRIPNDGSKAIGVSFPRDSYVEIPPVGNESPGFGRHKINSAYARAKLAGMEKLRKEGVTDQADLEVRSNQVGAKTLIGTLQKLTGVTIDHYAAVNLLGFYDISKAIGGIDVCLNGPVNDRYSGAKFPAGQQILQGAQALAFVRQRHGLPNGDLDRIVRQQVFMSGMAKKVLSSGTLTDSDKRTALADAVRKSVVLDKNWNVIDFATKMQTISGGNVDFRTVPHGRLDLNTSDGDAIEVIPRDVQGFFKSMLGGQQPTSESPPTSSTPPGNAQNAAITVDVRNTTTVDGLANRILTELTNQGFTGGTADTAKSRSKSAIQYAKGDRASAERVAAALGGGFALEQDTSLSKGKVVVLLGKDKATGGGNRLAPEPLLQLNGPAMAAQPNSPGCVN</sequence>
<dbReference type="InterPro" id="IPR027381">
    <property type="entry name" value="LytR/CpsA/Psr_C"/>
</dbReference>
<feature type="compositionally biased region" description="Basic and acidic residues" evidence="2">
    <location>
        <begin position="57"/>
        <end position="72"/>
    </location>
</feature>
<evidence type="ECO:0000256" key="1">
    <source>
        <dbReference type="ARBA" id="ARBA00006068"/>
    </source>
</evidence>
<keyword evidence="3" id="KW-1133">Transmembrane helix</keyword>
<keyword evidence="3" id="KW-0472">Membrane</keyword>
<gene>
    <name evidence="6" type="ORF">EV193_11144</name>
</gene>
<dbReference type="PANTHER" id="PTHR33392">
    <property type="entry name" value="POLYISOPRENYL-TEICHOIC ACID--PEPTIDOGLYCAN TEICHOIC ACID TRANSFERASE TAGU"/>
    <property type="match status" value="1"/>
</dbReference>
<comment type="similarity">
    <text evidence="1">Belongs to the LytR/CpsA/Psr (LCP) family.</text>
</comment>
<feature type="region of interest" description="Disordered" evidence="2">
    <location>
        <begin position="433"/>
        <end position="456"/>
    </location>
</feature>
<keyword evidence="7" id="KW-1185">Reference proteome</keyword>
<dbReference type="EMBL" id="SGWQ01000011">
    <property type="protein sequence ID" value="RZS32667.1"/>
    <property type="molecule type" value="Genomic_DNA"/>
</dbReference>
<proteinExistence type="inferred from homology"/>
<evidence type="ECO:0000256" key="2">
    <source>
        <dbReference type="SAM" id="MobiDB-lite"/>
    </source>
</evidence>
<dbReference type="Proteomes" id="UP000294257">
    <property type="component" value="Unassembled WGS sequence"/>
</dbReference>
<dbReference type="InterPro" id="IPR050922">
    <property type="entry name" value="LytR/CpsA/Psr_CW_biosynth"/>
</dbReference>
<accession>A0A4Q7KHE0</accession>
<feature type="region of interest" description="Disordered" evidence="2">
    <location>
        <begin position="1"/>
        <end position="89"/>
    </location>
</feature>
<keyword evidence="3" id="KW-0812">Transmembrane</keyword>
<dbReference type="AlphaFoldDB" id="A0A4Q7KHE0"/>
<organism evidence="6 7">
    <name type="scientific">Herbihabitans rhizosphaerae</name>
    <dbReference type="NCBI Taxonomy" id="1872711"/>
    <lineage>
        <taxon>Bacteria</taxon>
        <taxon>Bacillati</taxon>
        <taxon>Actinomycetota</taxon>
        <taxon>Actinomycetes</taxon>
        <taxon>Pseudonocardiales</taxon>
        <taxon>Pseudonocardiaceae</taxon>
        <taxon>Herbihabitans</taxon>
    </lineage>
</organism>
<dbReference type="InterPro" id="IPR004474">
    <property type="entry name" value="LytR_CpsA_psr"/>
</dbReference>
<evidence type="ECO:0000313" key="6">
    <source>
        <dbReference type="EMBL" id="RZS32667.1"/>
    </source>
</evidence>
<name>A0A4Q7KHE0_9PSEU</name>
<protein>
    <submittedName>
        <fullName evidence="6">LytR family transcriptional attenuator</fullName>
    </submittedName>
</protein>
<feature type="domain" description="LytR/CpsA/Psr regulator C-terminal" evidence="5">
    <location>
        <begin position="460"/>
        <end position="543"/>
    </location>
</feature>
<dbReference type="Gene3D" id="3.40.630.190">
    <property type="entry name" value="LCP protein"/>
    <property type="match status" value="1"/>
</dbReference>
<reference evidence="6 7" key="1">
    <citation type="submission" date="2019-02" db="EMBL/GenBank/DDBJ databases">
        <title>Genomic Encyclopedia of Type Strains, Phase IV (KMG-IV): sequencing the most valuable type-strain genomes for metagenomic binning, comparative biology and taxonomic classification.</title>
        <authorList>
            <person name="Goeker M."/>
        </authorList>
    </citation>
    <scope>NUCLEOTIDE SEQUENCE [LARGE SCALE GENOMIC DNA]</scope>
    <source>
        <strain evidence="6 7">DSM 101727</strain>
    </source>
</reference>
<evidence type="ECO:0000259" key="5">
    <source>
        <dbReference type="Pfam" id="PF13399"/>
    </source>
</evidence>
<feature type="compositionally biased region" description="Low complexity" evidence="2">
    <location>
        <begin position="440"/>
        <end position="452"/>
    </location>
</feature>
<dbReference type="PANTHER" id="PTHR33392:SF6">
    <property type="entry name" value="POLYISOPRENYL-TEICHOIC ACID--PEPTIDOGLYCAN TEICHOIC ACID TRANSFERASE TAGU"/>
    <property type="match status" value="1"/>
</dbReference>
<feature type="transmembrane region" description="Helical" evidence="3">
    <location>
        <begin position="96"/>
        <end position="113"/>
    </location>
</feature>
<comment type="caution">
    <text evidence="6">The sequence shown here is derived from an EMBL/GenBank/DDBJ whole genome shotgun (WGS) entry which is preliminary data.</text>
</comment>
<evidence type="ECO:0000313" key="7">
    <source>
        <dbReference type="Proteomes" id="UP000294257"/>
    </source>
</evidence>
<feature type="compositionally biased region" description="Pro residues" evidence="2">
    <location>
        <begin position="73"/>
        <end position="82"/>
    </location>
</feature>
<feature type="compositionally biased region" description="Pro residues" evidence="2">
    <location>
        <begin position="27"/>
        <end position="40"/>
    </location>
</feature>
<dbReference type="Gene3D" id="3.30.70.2390">
    <property type="match status" value="1"/>
</dbReference>
<feature type="domain" description="Cell envelope-related transcriptional attenuator" evidence="4">
    <location>
        <begin position="178"/>
        <end position="355"/>
    </location>
</feature>